<feature type="region of interest" description="Disordered" evidence="1">
    <location>
        <begin position="1"/>
        <end position="26"/>
    </location>
</feature>
<sequence length="240" mass="26820">MTGVVKPPHCGHPEGDTQPQERSGMESPTLTFAALNARIEALPEFPADQAIFPSQAKCGYALAAAGALFALLCVKLLPADAICTVVLACIGVTVEAAGVVIVGISLIPKKWPTFANERRDFAEQLDFDLPHHLALVEWLRTFPREQRETLSEFVSHRHERMKEKLPMLTGSIERLGALPIVIALYLQFKNMHWPPHPSWMEIFLIVVLVLAYWLSVTQVSVRLRLQLYEILLRKALQIPA</sequence>
<name>A0ABW0JH43_9GAMM</name>
<protein>
    <submittedName>
        <fullName evidence="3">Uncharacterized protein</fullName>
    </submittedName>
</protein>
<keyword evidence="2" id="KW-0472">Membrane</keyword>
<evidence type="ECO:0000256" key="1">
    <source>
        <dbReference type="SAM" id="MobiDB-lite"/>
    </source>
</evidence>
<feature type="compositionally biased region" description="Polar residues" evidence="1">
    <location>
        <begin position="17"/>
        <end position="26"/>
    </location>
</feature>
<evidence type="ECO:0000313" key="4">
    <source>
        <dbReference type="Proteomes" id="UP001596013"/>
    </source>
</evidence>
<comment type="caution">
    <text evidence="3">The sequence shown here is derived from an EMBL/GenBank/DDBJ whole genome shotgun (WGS) entry which is preliminary data.</text>
</comment>
<feature type="transmembrane region" description="Helical" evidence="2">
    <location>
        <begin position="59"/>
        <end position="79"/>
    </location>
</feature>
<accession>A0ABW0JH43</accession>
<feature type="transmembrane region" description="Helical" evidence="2">
    <location>
        <begin position="85"/>
        <end position="107"/>
    </location>
</feature>
<evidence type="ECO:0000256" key="2">
    <source>
        <dbReference type="SAM" id="Phobius"/>
    </source>
</evidence>
<dbReference type="EMBL" id="JBHSMK010000002">
    <property type="protein sequence ID" value="MFC5435407.1"/>
    <property type="molecule type" value="Genomic_DNA"/>
</dbReference>
<organism evidence="3 4">
    <name type="scientific">Rhodanobacter umsongensis</name>
    <dbReference type="NCBI Taxonomy" id="633153"/>
    <lineage>
        <taxon>Bacteria</taxon>
        <taxon>Pseudomonadati</taxon>
        <taxon>Pseudomonadota</taxon>
        <taxon>Gammaproteobacteria</taxon>
        <taxon>Lysobacterales</taxon>
        <taxon>Rhodanobacteraceae</taxon>
        <taxon>Rhodanobacter</taxon>
    </lineage>
</organism>
<keyword evidence="2" id="KW-1133">Transmembrane helix</keyword>
<dbReference type="Proteomes" id="UP001596013">
    <property type="component" value="Unassembled WGS sequence"/>
</dbReference>
<feature type="transmembrane region" description="Helical" evidence="2">
    <location>
        <begin position="198"/>
        <end position="216"/>
    </location>
</feature>
<evidence type="ECO:0000313" key="3">
    <source>
        <dbReference type="EMBL" id="MFC5435407.1"/>
    </source>
</evidence>
<gene>
    <name evidence="3" type="ORF">ACFPME_02490</name>
</gene>
<proteinExistence type="predicted"/>
<dbReference type="RefSeq" id="WP_377301684.1">
    <property type="nucleotide sequence ID" value="NZ_JBHSMK010000002.1"/>
</dbReference>
<reference evidence="4" key="1">
    <citation type="journal article" date="2019" name="Int. J. Syst. Evol. Microbiol.">
        <title>The Global Catalogue of Microorganisms (GCM) 10K type strain sequencing project: providing services to taxonomists for standard genome sequencing and annotation.</title>
        <authorList>
            <consortium name="The Broad Institute Genomics Platform"/>
            <consortium name="The Broad Institute Genome Sequencing Center for Infectious Disease"/>
            <person name="Wu L."/>
            <person name="Ma J."/>
        </authorList>
    </citation>
    <scope>NUCLEOTIDE SEQUENCE [LARGE SCALE GENOMIC DNA]</scope>
    <source>
        <strain evidence="4">JCM 17130</strain>
    </source>
</reference>
<keyword evidence="2" id="KW-0812">Transmembrane</keyword>
<keyword evidence="4" id="KW-1185">Reference proteome</keyword>